<proteinExistence type="predicted"/>
<organism evidence="1 2">
    <name type="scientific">Candidatus Buchananbacteria bacterium RBG_13_36_9</name>
    <dbReference type="NCBI Taxonomy" id="1797530"/>
    <lineage>
        <taxon>Bacteria</taxon>
        <taxon>Candidatus Buchananiibacteriota</taxon>
    </lineage>
</organism>
<evidence type="ECO:0000313" key="1">
    <source>
        <dbReference type="EMBL" id="OGY41391.1"/>
    </source>
</evidence>
<accession>A0A1G1XN53</accession>
<comment type="caution">
    <text evidence="1">The sequence shown here is derived from an EMBL/GenBank/DDBJ whole genome shotgun (WGS) entry which is preliminary data.</text>
</comment>
<protein>
    <submittedName>
        <fullName evidence="1">Uncharacterized protein</fullName>
    </submittedName>
</protein>
<dbReference type="EMBL" id="MHHZ01000019">
    <property type="protein sequence ID" value="OGY41391.1"/>
    <property type="molecule type" value="Genomic_DNA"/>
</dbReference>
<sequence length="224" mass="25346">MSPKSKKDRRQAIKQRSLKMARKEKSEFLSAFGTTFEIWKKIVDAVLSLGGNDEDIRRLLTDKSLAKKVAEVIMASKQKVSEIYKVVFDYGLSLAEMIKLGNYGWFNDDITAKNFPLQGTGKQESELLLVHLNRDVTTKEVLEYLNSQGLEPAKIEHLLAFGTTYPEVQREFPIVALGSSFVGDSGSRRCPYLSCSVGLRELRLPWVVDDNPWHGSCRFVAVRK</sequence>
<evidence type="ECO:0000313" key="2">
    <source>
        <dbReference type="Proteomes" id="UP000176498"/>
    </source>
</evidence>
<dbReference type="Proteomes" id="UP000176498">
    <property type="component" value="Unassembled WGS sequence"/>
</dbReference>
<gene>
    <name evidence="1" type="ORF">A2Y82_00180</name>
</gene>
<reference evidence="1 2" key="1">
    <citation type="journal article" date="2016" name="Nat. Commun.">
        <title>Thousands of microbial genomes shed light on interconnected biogeochemical processes in an aquifer system.</title>
        <authorList>
            <person name="Anantharaman K."/>
            <person name="Brown C.T."/>
            <person name="Hug L.A."/>
            <person name="Sharon I."/>
            <person name="Castelle C.J."/>
            <person name="Probst A.J."/>
            <person name="Thomas B.C."/>
            <person name="Singh A."/>
            <person name="Wilkins M.J."/>
            <person name="Karaoz U."/>
            <person name="Brodie E.L."/>
            <person name="Williams K.H."/>
            <person name="Hubbard S.S."/>
            <person name="Banfield J.F."/>
        </authorList>
    </citation>
    <scope>NUCLEOTIDE SEQUENCE [LARGE SCALE GENOMIC DNA]</scope>
</reference>
<name>A0A1G1XN53_9BACT</name>
<dbReference type="AlphaFoldDB" id="A0A1G1XN53"/>